<dbReference type="InterPro" id="IPR013087">
    <property type="entry name" value="Znf_C2H2_type"/>
</dbReference>
<feature type="compositionally biased region" description="Low complexity" evidence="6">
    <location>
        <begin position="16"/>
        <end position="33"/>
    </location>
</feature>
<feature type="compositionally biased region" description="Polar residues" evidence="6">
    <location>
        <begin position="210"/>
        <end position="221"/>
    </location>
</feature>
<evidence type="ECO:0000313" key="9">
    <source>
        <dbReference type="Proteomes" id="UP000054251"/>
    </source>
</evidence>
<dbReference type="Gene3D" id="3.30.160.60">
    <property type="entry name" value="Classic Zinc Finger"/>
    <property type="match status" value="4"/>
</dbReference>
<feature type="compositionally biased region" description="Polar residues" evidence="6">
    <location>
        <begin position="41"/>
        <end position="60"/>
    </location>
</feature>
<keyword evidence="4" id="KW-0862">Zinc</keyword>
<feature type="compositionally biased region" description="Low complexity" evidence="6">
    <location>
        <begin position="579"/>
        <end position="611"/>
    </location>
</feature>
<evidence type="ECO:0000313" key="8">
    <source>
        <dbReference type="EMBL" id="KSA01532.1"/>
    </source>
</evidence>
<dbReference type="FunFam" id="3.30.160.60:FF:000624">
    <property type="entry name" value="zinc finger protein 697"/>
    <property type="match status" value="1"/>
</dbReference>
<feature type="domain" description="C2H2-type" evidence="7">
    <location>
        <begin position="734"/>
        <end position="761"/>
    </location>
</feature>
<keyword evidence="9" id="KW-1185">Reference proteome</keyword>
<dbReference type="GeneID" id="26839686"/>
<feature type="domain" description="C2H2-type" evidence="7">
    <location>
        <begin position="762"/>
        <end position="789"/>
    </location>
</feature>
<accession>A0A0V1PZH7</accession>
<dbReference type="GO" id="GO:0008270">
    <property type="term" value="F:zinc ion binding"/>
    <property type="evidence" value="ECO:0007669"/>
    <property type="project" value="UniProtKB-KW"/>
</dbReference>
<feature type="domain" description="C2H2-type" evidence="7">
    <location>
        <begin position="790"/>
        <end position="817"/>
    </location>
</feature>
<evidence type="ECO:0000256" key="5">
    <source>
        <dbReference type="PROSITE-ProRule" id="PRU00042"/>
    </source>
</evidence>
<feature type="region of interest" description="Disordered" evidence="6">
    <location>
        <begin position="696"/>
        <end position="730"/>
    </location>
</feature>
<dbReference type="FunFam" id="3.30.160.60:FF:002157">
    <property type="entry name" value="Transcription factor"/>
    <property type="match status" value="1"/>
</dbReference>
<feature type="region of interest" description="Disordered" evidence="6">
    <location>
        <begin position="1"/>
        <end position="61"/>
    </location>
</feature>
<evidence type="ECO:0000256" key="4">
    <source>
        <dbReference type="ARBA" id="ARBA00022833"/>
    </source>
</evidence>
<feature type="compositionally biased region" description="Basic and acidic residues" evidence="6">
    <location>
        <begin position="428"/>
        <end position="438"/>
    </location>
</feature>
<dbReference type="EMBL" id="LMYN01000050">
    <property type="protein sequence ID" value="KSA01532.1"/>
    <property type="molecule type" value="Genomic_DNA"/>
</dbReference>
<dbReference type="Pfam" id="PF00096">
    <property type="entry name" value="zf-C2H2"/>
    <property type="match status" value="4"/>
</dbReference>
<feature type="compositionally biased region" description="Polar residues" evidence="6">
    <location>
        <begin position="616"/>
        <end position="625"/>
    </location>
</feature>
<sequence length="909" mass="100454">MDKSALWSTCQDHRMTSTSPTSNSSKNSGNNSNPAVYGDKNSPSQPRQFKNANTGDNNLTLGHDSVAKIDKGGLKNNAIRLDNGQYQDTQVQGSAGNNIAPTNAGNRQSLAQINFLFNPARQDLIGSILNNYLTYNNQIAAPNSNGNPLSNTNQNDSSHTDSAPKSQLVDATYPSYYLNHQDPSINGQPNIGSDGIRPRGDSFFLPPPINSQIRLNSSDYENNPNQRQSNSSRSNSIFSSLIQIPGSGNNSVSDASHGDLQRANNANGVNVGNNNNNDISAGGNKTKLNQPIITTSNGQGGSFLIPLAEFEESLGNFLALQQDPKGSLLGVKSKRGSVDYPISNSFWDGLNNGFAGSISGMPLSGSISGMPLSGSISGILAGIANGSIDFSNMNEEQRRDSILKIINDQQNTQPQRSLEGNTNVPNTKLREDIFDTKTSKPGYNKVYNEKTPNYNDNNLKVKGEHVSPSSSMSSTSSTRYNDEPQSPKTSPSSYHANLNQTSLPQNFNQIQKQAYPTLDQQSYVTPQVRQQYDYGQGRTNAVGGFPPDGIKNQGIFNQNNLPNYQPMQQPQQPQPQPQPQQQQLQQQQQYYTQLQNYQPQQNQPLQQQYQPGQVVPSGTTSTEQNEPNEHEKDLVPAQQFVKAEDGRPLLGATKIDQLMLVIQAREKGVNNPIPQGPDGSILASPEIKQENGVIPQPINLVGGVDKPQKDKLDGDMFENEDDSSGSKKKKAKNKQCPYCFKYFTQSTHLEVHVRSHIGYKPFECSYCHKRFTQGGNLRTHLRLHTGEKPFTCDVCKRSFSRKGNLAAHKLTHENLKPYECKLDNCDKSFTQLGNLKSHQNRFHLSTLNELTHKLAELRREEIDSLPKDEKDLLNYFKDLYKNSNKGILGRGKRIKPISELNDSKIEPSW</sequence>
<dbReference type="GO" id="GO:0000978">
    <property type="term" value="F:RNA polymerase II cis-regulatory region sequence-specific DNA binding"/>
    <property type="evidence" value="ECO:0007669"/>
    <property type="project" value="TreeGrafter"/>
</dbReference>
<feature type="region of interest" description="Disordered" evidence="6">
    <location>
        <begin position="409"/>
        <end position="499"/>
    </location>
</feature>
<feature type="compositionally biased region" description="Polar residues" evidence="6">
    <location>
        <begin position="1"/>
        <end position="10"/>
    </location>
</feature>
<feature type="compositionally biased region" description="Polar residues" evidence="6">
    <location>
        <begin position="181"/>
        <end position="191"/>
    </location>
</feature>
<dbReference type="PANTHER" id="PTHR23235:SF120">
    <property type="entry name" value="KRUPPEL-LIKE FACTOR 15"/>
    <property type="match status" value="1"/>
</dbReference>
<proteinExistence type="predicted"/>
<dbReference type="RefSeq" id="XP_015467634.1">
    <property type="nucleotide sequence ID" value="XM_015611507.1"/>
</dbReference>
<name>A0A0V1PZH7_9ASCO</name>
<gene>
    <name evidence="8" type="ORF">AC631_02677</name>
</gene>
<evidence type="ECO:0000256" key="6">
    <source>
        <dbReference type="SAM" id="MobiDB-lite"/>
    </source>
</evidence>
<evidence type="ECO:0000256" key="2">
    <source>
        <dbReference type="ARBA" id="ARBA00022737"/>
    </source>
</evidence>
<dbReference type="PROSITE" id="PS00028">
    <property type="entry name" value="ZINC_FINGER_C2H2_1"/>
    <property type="match status" value="4"/>
</dbReference>
<feature type="compositionally biased region" description="Low complexity" evidence="6">
    <location>
        <begin position="467"/>
        <end position="478"/>
    </location>
</feature>
<organism evidence="8 9">
    <name type="scientific">Debaryomyces fabryi</name>
    <dbReference type="NCBI Taxonomy" id="58627"/>
    <lineage>
        <taxon>Eukaryota</taxon>
        <taxon>Fungi</taxon>
        <taxon>Dikarya</taxon>
        <taxon>Ascomycota</taxon>
        <taxon>Saccharomycotina</taxon>
        <taxon>Pichiomycetes</taxon>
        <taxon>Debaryomycetaceae</taxon>
        <taxon>Debaryomyces</taxon>
    </lineage>
</organism>
<dbReference type="SUPFAM" id="SSF57667">
    <property type="entry name" value="beta-beta-alpha zinc fingers"/>
    <property type="match status" value="2"/>
</dbReference>
<dbReference type="PROSITE" id="PS50157">
    <property type="entry name" value="ZINC_FINGER_C2H2_2"/>
    <property type="match status" value="4"/>
</dbReference>
<dbReference type="InterPro" id="IPR036236">
    <property type="entry name" value="Znf_C2H2_sf"/>
</dbReference>
<feature type="compositionally biased region" description="Low complexity" evidence="6">
    <location>
        <begin position="222"/>
        <end position="240"/>
    </location>
</feature>
<dbReference type="AlphaFoldDB" id="A0A0V1PZH7"/>
<protein>
    <recommendedName>
        <fullName evidence="7">C2H2-type domain-containing protein</fullName>
    </recommendedName>
</protein>
<feature type="domain" description="C2H2-type" evidence="7">
    <location>
        <begin position="818"/>
        <end position="843"/>
    </location>
</feature>
<keyword evidence="3 5" id="KW-0863">Zinc-finger</keyword>
<feature type="compositionally biased region" description="Low complexity" evidence="6">
    <location>
        <begin position="557"/>
        <end position="571"/>
    </location>
</feature>
<dbReference type="Proteomes" id="UP000054251">
    <property type="component" value="Unassembled WGS sequence"/>
</dbReference>
<dbReference type="GO" id="GO:0000981">
    <property type="term" value="F:DNA-binding transcription factor activity, RNA polymerase II-specific"/>
    <property type="evidence" value="ECO:0007669"/>
    <property type="project" value="TreeGrafter"/>
</dbReference>
<feature type="region of interest" description="Disordered" evidence="6">
    <location>
        <begin position="177"/>
        <end position="283"/>
    </location>
</feature>
<feature type="compositionally biased region" description="Low complexity" evidence="6">
    <location>
        <begin position="263"/>
        <end position="277"/>
    </location>
</feature>
<dbReference type="PANTHER" id="PTHR23235">
    <property type="entry name" value="KRUEPPEL-LIKE TRANSCRIPTION FACTOR"/>
    <property type="match status" value="1"/>
</dbReference>
<feature type="compositionally biased region" description="Polar residues" evidence="6">
    <location>
        <begin position="483"/>
        <end position="499"/>
    </location>
</feature>
<keyword evidence="2" id="KW-0677">Repeat</keyword>
<dbReference type="OrthoDB" id="427030at2759"/>
<feature type="region of interest" description="Disordered" evidence="6">
    <location>
        <begin position="536"/>
        <end position="640"/>
    </location>
</feature>
<evidence type="ECO:0000259" key="7">
    <source>
        <dbReference type="PROSITE" id="PS50157"/>
    </source>
</evidence>
<reference evidence="8 9" key="1">
    <citation type="submission" date="2015-11" db="EMBL/GenBank/DDBJ databases">
        <title>The genome of Debaryomyces fabryi.</title>
        <authorList>
            <person name="Tafer H."/>
            <person name="Lopandic K."/>
        </authorList>
    </citation>
    <scope>NUCLEOTIDE SEQUENCE [LARGE SCALE GENOMIC DNA]</scope>
    <source>
        <strain evidence="8 9">CBS 789</strain>
    </source>
</reference>
<feature type="region of interest" description="Disordered" evidence="6">
    <location>
        <begin position="144"/>
        <end position="165"/>
    </location>
</feature>
<dbReference type="FunFam" id="3.30.160.60:FF:001907">
    <property type="entry name" value="AZF1 (YOR113W)"/>
    <property type="match status" value="1"/>
</dbReference>
<keyword evidence="1" id="KW-0479">Metal-binding</keyword>
<dbReference type="SMART" id="SM00355">
    <property type="entry name" value="ZnF_C2H2"/>
    <property type="match status" value="4"/>
</dbReference>
<comment type="caution">
    <text evidence="8">The sequence shown here is derived from an EMBL/GenBank/DDBJ whole genome shotgun (WGS) entry which is preliminary data.</text>
</comment>
<evidence type="ECO:0000256" key="1">
    <source>
        <dbReference type="ARBA" id="ARBA00022723"/>
    </source>
</evidence>
<feature type="compositionally biased region" description="Polar residues" evidence="6">
    <location>
        <begin position="409"/>
        <end position="426"/>
    </location>
</feature>
<evidence type="ECO:0000256" key="3">
    <source>
        <dbReference type="ARBA" id="ARBA00022771"/>
    </source>
</evidence>